<proteinExistence type="predicted"/>
<gene>
    <name evidence="1" type="ORF">H5410_003726</name>
</gene>
<evidence type="ECO:0000313" key="1">
    <source>
        <dbReference type="EMBL" id="KAG5632009.1"/>
    </source>
</evidence>
<organism evidence="1 2">
    <name type="scientific">Solanum commersonii</name>
    <name type="common">Commerson's wild potato</name>
    <name type="synonym">Commerson's nightshade</name>
    <dbReference type="NCBI Taxonomy" id="4109"/>
    <lineage>
        <taxon>Eukaryota</taxon>
        <taxon>Viridiplantae</taxon>
        <taxon>Streptophyta</taxon>
        <taxon>Embryophyta</taxon>
        <taxon>Tracheophyta</taxon>
        <taxon>Spermatophyta</taxon>
        <taxon>Magnoliopsida</taxon>
        <taxon>eudicotyledons</taxon>
        <taxon>Gunneridae</taxon>
        <taxon>Pentapetalae</taxon>
        <taxon>asterids</taxon>
        <taxon>lamiids</taxon>
        <taxon>Solanales</taxon>
        <taxon>Solanaceae</taxon>
        <taxon>Solanoideae</taxon>
        <taxon>Solaneae</taxon>
        <taxon>Solanum</taxon>
    </lineage>
</organism>
<protein>
    <submittedName>
        <fullName evidence="1">Uncharacterized protein</fullName>
    </submittedName>
</protein>
<evidence type="ECO:0000313" key="2">
    <source>
        <dbReference type="Proteomes" id="UP000824120"/>
    </source>
</evidence>
<dbReference type="AlphaFoldDB" id="A0A9J6B5Q6"/>
<comment type="caution">
    <text evidence="1">The sequence shown here is derived from an EMBL/GenBank/DDBJ whole genome shotgun (WGS) entry which is preliminary data.</text>
</comment>
<keyword evidence="2" id="KW-1185">Reference proteome</keyword>
<dbReference type="EMBL" id="JACXVP010000001">
    <property type="protein sequence ID" value="KAG5632009.1"/>
    <property type="molecule type" value="Genomic_DNA"/>
</dbReference>
<dbReference type="OrthoDB" id="1921209at2759"/>
<accession>A0A9J6B5Q6</accession>
<dbReference type="Proteomes" id="UP000824120">
    <property type="component" value="Chromosome 1"/>
</dbReference>
<reference evidence="1 2" key="1">
    <citation type="submission" date="2020-09" db="EMBL/GenBank/DDBJ databases">
        <title>De no assembly of potato wild relative species, Solanum commersonii.</title>
        <authorList>
            <person name="Cho K."/>
        </authorList>
    </citation>
    <scope>NUCLEOTIDE SEQUENCE [LARGE SCALE GENOMIC DNA]</scope>
    <source>
        <strain evidence="1">LZ3.2</strain>
        <tissue evidence="1">Leaf</tissue>
    </source>
</reference>
<name>A0A9J6B5Q6_SOLCO</name>
<sequence>MQFAAKGVLLEDIRDADPLFYQICKEILNMDAEIMDQDVLNLKFVEYFSKGISDVMTRSSLGASYYIY</sequence>